<evidence type="ECO:0000256" key="5">
    <source>
        <dbReference type="ARBA" id="ARBA00022741"/>
    </source>
</evidence>
<dbReference type="Gene3D" id="3.40.50.300">
    <property type="entry name" value="P-loop containing nucleotide triphosphate hydrolases"/>
    <property type="match status" value="1"/>
</dbReference>
<proteinExistence type="predicted"/>
<evidence type="ECO:0000256" key="6">
    <source>
        <dbReference type="ARBA" id="ARBA00022840"/>
    </source>
</evidence>
<dbReference type="GO" id="GO:0005524">
    <property type="term" value="F:ATP binding"/>
    <property type="evidence" value="ECO:0007669"/>
    <property type="project" value="UniProtKB-KW"/>
</dbReference>
<accession>A0A497E4N5</accession>
<evidence type="ECO:0000256" key="8">
    <source>
        <dbReference type="ARBA" id="ARBA00023136"/>
    </source>
</evidence>
<feature type="transmembrane region" description="Helical" evidence="9">
    <location>
        <begin position="25"/>
        <end position="46"/>
    </location>
</feature>
<feature type="transmembrane region" description="Helical" evidence="9">
    <location>
        <begin position="66"/>
        <end position="84"/>
    </location>
</feature>
<evidence type="ECO:0000259" key="10">
    <source>
        <dbReference type="PROSITE" id="PS50893"/>
    </source>
</evidence>
<name>A0A497E4N5_UNCAE</name>
<evidence type="ECO:0000259" key="11">
    <source>
        <dbReference type="PROSITE" id="PS50929"/>
    </source>
</evidence>
<dbReference type="Gene3D" id="1.20.1560.10">
    <property type="entry name" value="ABC transporter type 1, transmembrane domain"/>
    <property type="match status" value="1"/>
</dbReference>
<dbReference type="InterPro" id="IPR036640">
    <property type="entry name" value="ABC1_TM_sf"/>
</dbReference>
<dbReference type="Proteomes" id="UP000279422">
    <property type="component" value="Unassembled WGS sequence"/>
</dbReference>
<dbReference type="FunFam" id="1.20.1560.10:FF:000011">
    <property type="entry name" value="Multidrug ABC transporter ATP-binding protein"/>
    <property type="match status" value="1"/>
</dbReference>
<keyword evidence="4 9" id="KW-0812">Transmembrane</keyword>
<dbReference type="CDD" id="cd18541">
    <property type="entry name" value="ABC_6TM_TmrB_like"/>
    <property type="match status" value="1"/>
</dbReference>
<evidence type="ECO:0000313" key="12">
    <source>
        <dbReference type="EMBL" id="RLE09536.1"/>
    </source>
</evidence>
<dbReference type="InterPro" id="IPR017871">
    <property type="entry name" value="ABC_transporter-like_CS"/>
</dbReference>
<dbReference type="Pfam" id="PF00664">
    <property type="entry name" value="ABC_membrane"/>
    <property type="match status" value="1"/>
</dbReference>
<keyword evidence="7 9" id="KW-1133">Transmembrane helix</keyword>
<dbReference type="PANTHER" id="PTHR43394:SF1">
    <property type="entry name" value="ATP-BINDING CASSETTE SUB-FAMILY B MEMBER 10, MITOCHONDRIAL"/>
    <property type="match status" value="1"/>
</dbReference>
<feature type="domain" description="ABC transmembrane type-1" evidence="11">
    <location>
        <begin position="26"/>
        <end position="309"/>
    </location>
</feature>
<dbReference type="InterPro" id="IPR027417">
    <property type="entry name" value="P-loop_NTPase"/>
</dbReference>
<dbReference type="GO" id="GO:0005886">
    <property type="term" value="C:plasma membrane"/>
    <property type="evidence" value="ECO:0007669"/>
    <property type="project" value="UniProtKB-SubCell"/>
</dbReference>
<feature type="transmembrane region" description="Helical" evidence="9">
    <location>
        <begin position="288"/>
        <end position="307"/>
    </location>
</feature>
<dbReference type="SUPFAM" id="SSF52540">
    <property type="entry name" value="P-loop containing nucleoside triphosphate hydrolases"/>
    <property type="match status" value="1"/>
</dbReference>
<comment type="caution">
    <text evidence="12">The sequence shown here is derived from an EMBL/GenBank/DDBJ whole genome shotgun (WGS) entry which is preliminary data.</text>
</comment>
<evidence type="ECO:0000256" key="3">
    <source>
        <dbReference type="ARBA" id="ARBA00022475"/>
    </source>
</evidence>
<evidence type="ECO:0000313" key="13">
    <source>
        <dbReference type="Proteomes" id="UP000279422"/>
    </source>
</evidence>
<dbReference type="InterPro" id="IPR039421">
    <property type="entry name" value="Type_1_exporter"/>
</dbReference>
<keyword evidence="2" id="KW-0813">Transport</keyword>
<dbReference type="GO" id="GO:0016887">
    <property type="term" value="F:ATP hydrolysis activity"/>
    <property type="evidence" value="ECO:0007669"/>
    <property type="project" value="InterPro"/>
</dbReference>
<dbReference type="PANTHER" id="PTHR43394">
    <property type="entry name" value="ATP-DEPENDENT PERMEASE MDL1, MITOCHONDRIAL"/>
    <property type="match status" value="1"/>
</dbReference>
<dbReference type="FunFam" id="3.40.50.300:FF:000221">
    <property type="entry name" value="Multidrug ABC transporter ATP-binding protein"/>
    <property type="match status" value="1"/>
</dbReference>
<protein>
    <submittedName>
        <fullName evidence="12">ABC transporter ATP-binding protein</fullName>
    </submittedName>
</protein>
<dbReference type="EMBL" id="QMPZ01000041">
    <property type="protein sequence ID" value="RLE09536.1"/>
    <property type="molecule type" value="Genomic_DNA"/>
</dbReference>
<dbReference type="AlphaFoldDB" id="A0A497E4N5"/>
<feature type="transmembrane region" description="Helical" evidence="9">
    <location>
        <begin position="139"/>
        <end position="160"/>
    </location>
</feature>
<keyword evidence="8 9" id="KW-0472">Membrane</keyword>
<evidence type="ECO:0000256" key="7">
    <source>
        <dbReference type="ARBA" id="ARBA00022989"/>
    </source>
</evidence>
<feature type="transmembrane region" description="Helical" evidence="9">
    <location>
        <begin position="246"/>
        <end position="268"/>
    </location>
</feature>
<organism evidence="12 13">
    <name type="scientific">Aerophobetes bacterium</name>
    <dbReference type="NCBI Taxonomy" id="2030807"/>
    <lineage>
        <taxon>Bacteria</taxon>
        <taxon>Candidatus Aerophobota</taxon>
    </lineage>
</organism>
<reference evidence="12 13" key="1">
    <citation type="submission" date="2018-06" db="EMBL/GenBank/DDBJ databases">
        <title>Extensive metabolic versatility and redundancy in microbially diverse, dynamic hydrothermal sediments.</title>
        <authorList>
            <person name="Dombrowski N."/>
            <person name="Teske A."/>
            <person name="Baker B.J."/>
        </authorList>
    </citation>
    <scope>NUCLEOTIDE SEQUENCE [LARGE SCALE GENOMIC DNA]</scope>
    <source>
        <strain evidence="12">B47_G16</strain>
    </source>
</reference>
<dbReference type="PROSITE" id="PS50929">
    <property type="entry name" value="ABC_TM1F"/>
    <property type="match status" value="1"/>
</dbReference>
<gene>
    <name evidence="12" type="ORF">DRJ00_03960</name>
</gene>
<evidence type="ECO:0000256" key="4">
    <source>
        <dbReference type="ARBA" id="ARBA00022692"/>
    </source>
</evidence>
<dbReference type="SUPFAM" id="SSF90123">
    <property type="entry name" value="ABC transporter transmembrane region"/>
    <property type="match status" value="1"/>
</dbReference>
<dbReference type="InterPro" id="IPR003439">
    <property type="entry name" value="ABC_transporter-like_ATP-bd"/>
</dbReference>
<keyword evidence="6 12" id="KW-0067">ATP-binding</keyword>
<evidence type="ECO:0000256" key="2">
    <source>
        <dbReference type="ARBA" id="ARBA00022448"/>
    </source>
</evidence>
<feature type="domain" description="ABC transporter" evidence="10">
    <location>
        <begin position="342"/>
        <end position="577"/>
    </location>
</feature>
<feature type="transmembrane region" description="Helical" evidence="9">
    <location>
        <begin position="166"/>
        <end position="184"/>
    </location>
</feature>
<dbReference type="InterPro" id="IPR011527">
    <property type="entry name" value="ABC1_TM_dom"/>
</dbReference>
<dbReference type="PROSITE" id="PS00211">
    <property type="entry name" value="ABC_TRANSPORTER_1"/>
    <property type="match status" value="1"/>
</dbReference>
<dbReference type="GO" id="GO:0015421">
    <property type="term" value="F:ABC-type oligopeptide transporter activity"/>
    <property type="evidence" value="ECO:0007669"/>
    <property type="project" value="TreeGrafter"/>
</dbReference>
<dbReference type="SMART" id="SM00382">
    <property type="entry name" value="AAA"/>
    <property type="match status" value="1"/>
</dbReference>
<sequence>MNKSNKKREEFKALFSLIWRYKHRLIIGLLAIFVVDGTQLILPLIIRRAVDILALGKATGLILAKYAFYMVALALVAAALRFVWRYFIIGTSRKIEEYLRNKLFSHVQTLSATFFGRIRTGDLMARATNDIEAVRRATAMGVFISVDSLILLIFSLGAMISISTSLTLYVAVPFPILALLLTIFGRRIHQRFEKVQAAFSDLTESVRESLSGIREIKAFVQERGEIDNFKRVNDGFFRKNMALVKIWGIFDPLLMLLGGLTTALVILFGGRKAILGEVSIGDLVAFTMYLGMLTWPMMAIGWMVNLFQRGAASMGRINKILLTEPEIKDEKDTLEIKVRGKIEYRNLSFTYPGERDAALKNINLVIQPGMRLGIVGRIGSGKSTLIHLLCRVFDPPAGTLFLDGVDIRQIRLSTLRKSIGVVPQESFLFSTSIRENIAFGNPGVSEEEIIEAAKICEIYSEIMEFPAGLDTLVGERGVSLSGGQKQRIALARAIIRNPEILILDDALSSVDAQTEERILKNLRKVMKNRTSIVISHRIVAVENCDLIIVMDEGRIVEQGSHEELLNLNGIYATFYQEQKLLEYEKEHLKI</sequence>
<dbReference type="PROSITE" id="PS50893">
    <property type="entry name" value="ABC_TRANSPORTER_2"/>
    <property type="match status" value="1"/>
</dbReference>
<dbReference type="InterPro" id="IPR003593">
    <property type="entry name" value="AAA+_ATPase"/>
</dbReference>
<evidence type="ECO:0000256" key="1">
    <source>
        <dbReference type="ARBA" id="ARBA00004651"/>
    </source>
</evidence>
<keyword evidence="5" id="KW-0547">Nucleotide-binding</keyword>
<evidence type="ECO:0000256" key="9">
    <source>
        <dbReference type="SAM" id="Phobius"/>
    </source>
</evidence>
<dbReference type="Pfam" id="PF00005">
    <property type="entry name" value="ABC_tran"/>
    <property type="match status" value="1"/>
</dbReference>
<keyword evidence="3" id="KW-1003">Cell membrane</keyword>
<comment type="subcellular location">
    <subcellularLocation>
        <location evidence="1">Cell membrane</location>
        <topology evidence="1">Multi-pass membrane protein</topology>
    </subcellularLocation>
</comment>